<feature type="region of interest" description="Disordered" evidence="1">
    <location>
        <begin position="290"/>
        <end position="323"/>
    </location>
</feature>
<dbReference type="KEGG" id="val:VDBG_07780"/>
<dbReference type="Gene3D" id="3.30.160.60">
    <property type="entry name" value="Classic Zinc Finger"/>
    <property type="match status" value="1"/>
</dbReference>
<feature type="domain" description="C2H2-type" evidence="2">
    <location>
        <begin position="431"/>
        <end position="453"/>
    </location>
</feature>
<proteinExistence type="predicted"/>
<feature type="region of interest" description="Disordered" evidence="1">
    <location>
        <begin position="197"/>
        <end position="238"/>
    </location>
</feature>
<protein>
    <submittedName>
        <fullName evidence="3">Predicted protein</fullName>
    </submittedName>
</protein>
<dbReference type="Proteomes" id="UP000008698">
    <property type="component" value="Unassembled WGS sequence"/>
</dbReference>
<feature type="region of interest" description="Disordered" evidence="1">
    <location>
        <begin position="589"/>
        <end position="647"/>
    </location>
</feature>
<feature type="domain" description="C2H2-type" evidence="2">
    <location>
        <begin position="526"/>
        <end position="554"/>
    </location>
</feature>
<dbReference type="RefSeq" id="XP_003002321.1">
    <property type="nucleotide sequence ID" value="XM_003002275.1"/>
</dbReference>
<organism evidence="4">
    <name type="scientific">Verticillium alfalfae (strain VaMs.102 / ATCC MYA-4576 / FGSC 10136)</name>
    <name type="common">Verticillium wilt of alfalfa</name>
    <name type="synonym">Verticillium albo-atrum</name>
    <dbReference type="NCBI Taxonomy" id="526221"/>
    <lineage>
        <taxon>Eukaryota</taxon>
        <taxon>Fungi</taxon>
        <taxon>Dikarya</taxon>
        <taxon>Ascomycota</taxon>
        <taxon>Pezizomycotina</taxon>
        <taxon>Sordariomycetes</taxon>
        <taxon>Hypocreomycetidae</taxon>
        <taxon>Glomerellales</taxon>
        <taxon>Plectosphaerellaceae</taxon>
        <taxon>Verticillium</taxon>
    </lineage>
</organism>
<evidence type="ECO:0000313" key="4">
    <source>
        <dbReference type="Proteomes" id="UP000008698"/>
    </source>
</evidence>
<dbReference type="HOGENOM" id="CLU_423477_0_0_1"/>
<dbReference type="AlphaFoldDB" id="C9SSA5"/>
<feature type="compositionally biased region" description="Acidic residues" evidence="1">
    <location>
        <begin position="634"/>
        <end position="647"/>
    </location>
</feature>
<evidence type="ECO:0000259" key="2">
    <source>
        <dbReference type="SMART" id="SM00355"/>
    </source>
</evidence>
<gene>
    <name evidence="3" type="ORF">VDBG_07780</name>
</gene>
<accession>C9SSA5</accession>
<reference evidence="4" key="1">
    <citation type="journal article" date="2011" name="PLoS Pathog.">
        <title>Comparative genomics yields insights into niche adaptation of plant vascular wilt pathogens.</title>
        <authorList>
            <person name="Klosterman S.J."/>
            <person name="Subbarao K.V."/>
            <person name="Kang S."/>
            <person name="Veronese P."/>
            <person name="Gold S.E."/>
            <person name="Thomma B.P.H.J."/>
            <person name="Chen Z."/>
            <person name="Henrissat B."/>
            <person name="Lee Y.-H."/>
            <person name="Park J."/>
            <person name="Garcia-Pedrajas M.D."/>
            <person name="Barbara D.J."/>
            <person name="Anchieta A."/>
            <person name="de Jonge R."/>
            <person name="Santhanam P."/>
            <person name="Maruthachalam K."/>
            <person name="Atallah Z."/>
            <person name="Amyotte S.G."/>
            <person name="Paz Z."/>
            <person name="Inderbitzin P."/>
            <person name="Hayes R.J."/>
            <person name="Heiman D.I."/>
            <person name="Young S."/>
            <person name="Zeng Q."/>
            <person name="Engels R."/>
            <person name="Galagan J."/>
            <person name="Cuomo C.A."/>
            <person name="Dobinson K.F."/>
            <person name="Ma L.-J."/>
        </authorList>
    </citation>
    <scope>NUCLEOTIDE SEQUENCE [LARGE SCALE GENOMIC DNA]</scope>
    <source>
        <strain evidence="4">VaMs.102 / ATCC MYA-4576 / FGSC 10136</strain>
    </source>
</reference>
<keyword evidence="4" id="KW-1185">Reference proteome</keyword>
<name>C9SSA5_VERA1</name>
<feature type="compositionally biased region" description="Basic and acidic residues" evidence="1">
    <location>
        <begin position="589"/>
        <end position="600"/>
    </location>
</feature>
<dbReference type="OrthoDB" id="3937853at2759"/>
<dbReference type="SMART" id="SM00355">
    <property type="entry name" value="ZnF_C2H2"/>
    <property type="match status" value="4"/>
</dbReference>
<dbReference type="InterPro" id="IPR013087">
    <property type="entry name" value="Znf_C2H2_type"/>
</dbReference>
<feature type="compositionally biased region" description="Polar residues" evidence="1">
    <location>
        <begin position="218"/>
        <end position="228"/>
    </location>
</feature>
<dbReference type="EMBL" id="DS985223">
    <property type="protein sequence ID" value="EEY21670.1"/>
    <property type="molecule type" value="Genomic_DNA"/>
</dbReference>
<dbReference type="eggNOG" id="ENOG502SPA4">
    <property type="taxonomic scope" value="Eukaryota"/>
</dbReference>
<feature type="domain" description="C2H2-type" evidence="2">
    <location>
        <begin position="463"/>
        <end position="483"/>
    </location>
</feature>
<evidence type="ECO:0000313" key="3">
    <source>
        <dbReference type="EMBL" id="EEY21670.1"/>
    </source>
</evidence>
<feature type="domain" description="C2H2-type" evidence="2">
    <location>
        <begin position="498"/>
        <end position="520"/>
    </location>
</feature>
<dbReference type="GeneID" id="9527315"/>
<sequence>MCLSKCDDPADERFFINITLRWCKDNKDKPENNLICTVNELDNTDYNVVDLVKLLIAWALRSEAVYANTFEDLITTCRGHPKRLVIWRHPNRAIFPAAGKAGDVLLDGNMEYRQPLALLRKSCITAGLAIHPVTHDVRRGAIRGVFEIGRGLGIDSGRELARQVAGHSLSSFAAGVTDEYIGPSHIDHYSLRINAHTSNQSRNNTNEKKRALPYDLESNLTWSEGQTSSKRKHSRQEITDTCQSMGLDPKVVRHRETASKKLNSTQHWAAAINERQEQDAMDALTAHAPPGKQINEASEGTEKGKSSSITNPRNPFTHPKSFDSCNLIDIPQDGPVSSAARSEADIINDSLEDIIIQADDDAEQDATEQDALDAMPEIPLESDSVLTSDRKQFVTYFSSVNTYLHQTATSKSPAIMPTTIGSKDLPDRKVFACRNKFCSRVFNRSAAFEQHLKTCDPPKNDALVCTNCSKLFKTEKSLKGHLDQKICDFGQKLCPYRHECGDDTVFTGRGTLEKHYDDKHRGWVNRNCPVRSCPRHTQTFNKITDLKGHLKRMHKDILTDDAIADWLPTPRGRINENKNSRTNIKKSLEKCAEKSTKKSTETTVANDSDEDRIVYDTGAEGETESEGSFSTMTETEDEDDHENDWSD</sequence>
<evidence type="ECO:0000256" key="1">
    <source>
        <dbReference type="SAM" id="MobiDB-lite"/>
    </source>
</evidence>